<proteinExistence type="inferred from homology"/>
<keyword evidence="3 7" id="KW-0507">mRNA processing</keyword>
<evidence type="ECO:0000256" key="7">
    <source>
        <dbReference type="RuleBase" id="RU367025"/>
    </source>
</evidence>
<feature type="compositionally biased region" description="Basic and acidic residues" evidence="8">
    <location>
        <begin position="278"/>
        <end position="304"/>
    </location>
</feature>
<dbReference type="WBParaSite" id="jg12382">
    <property type="protein sequence ID" value="jg12382"/>
    <property type="gene ID" value="jg12382"/>
</dbReference>
<accession>A0A915CTA8</accession>
<keyword evidence="4 7" id="KW-0747">Spliceosome</keyword>
<evidence type="ECO:0000256" key="1">
    <source>
        <dbReference type="ARBA" id="ARBA00004123"/>
    </source>
</evidence>
<keyword evidence="9" id="KW-1185">Reference proteome</keyword>
<sequence length="356" mass="41119">MDAPDTSAGNPPPALPSFKDLMGFNAGNEVMYEDDPGDSSIPSIQKITKKNNILPTWGNAQTMNLNTLVLENIVQSTYYKNYLNEVSAFQQVVDEVYYNVSHLEPWERGTRKTQGMTGMCGGVRGVGAGGVISTAFCLLYKMFTLKITRKQLVSMINSRQSVYLRGLGFMYIRFTQPPADLWAWMNPYLEDEEEIDPRSGGGDKMPISQMVRMMLTKLDFYSTLFPRIPVPIQKDMEVKFRERAQLYSKEDSRYGEKGNRSRSRSRERSRDRRRSRSVSRDKNRDVRRDRDPSCKNASEKERKRMAGRHYKCKHHQQHHHCRKHKQKCPSKAKKPEVVSEEKQVAENNGFDLQTQQ</sequence>
<feature type="compositionally biased region" description="Basic and acidic residues" evidence="8">
    <location>
        <begin position="333"/>
        <end position="344"/>
    </location>
</feature>
<evidence type="ECO:0000256" key="3">
    <source>
        <dbReference type="ARBA" id="ARBA00022664"/>
    </source>
</evidence>
<name>A0A915CTA8_9BILA</name>
<feature type="region of interest" description="Disordered" evidence="8">
    <location>
        <begin position="249"/>
        <end position="356"/>
    </location>
</feature>
<evidence type="ECO:0000256" key="2">
    <source>
        <dbReference type="ARBA" id="ARBA00006164"/>
    </source>
</evidence>
<keyword evidence="6 7" id="KW-0539">Nucleus</keyword>
<comment type="function">
    <text evidence="7">Required for pre-mRNA splicing.</text>
</comment>
<protein>
    <recommendedName>
        <fullName evidence="7">Pre-mRNA-splicing factor 38</fullName>
    </recommendedName>
</protein>
<comment type="subcellular location">
    <subcellularLocation>
        <location evidence="1 7">Nucleus</location>
    </subcellularLocation>
</comment>
<keyword evidence="5 7" id="KW-0508">mRNA splicing</keyword>
<evidence type="ECO:0000313" key="10">
    <source>
        <dbReference type="WBParaSite" id="jg12382"/>
    </source>
</evidence>
<evidence type="ECO:0000256" key="8">
    <source>
        <dbReference type="SAM" id="MobiDB-lite"/>
    </source>
</evidence>
<dbReference type="PANTHER" id="PTHR23142">
    <property type="entry name" value="PRE-MRNA-SPLICING FACTOR 38A-RELATED"/>
    <property type="match status" value="1"/>
</dbReference>
<evidence type="ECO:0000256" key="5">
    <source>
        <dbReference type="ARBA" id="ARBA00023187"/>
    </source>
</evidence>
<dbReference type="Pfam" id="PF03371">
    <property type="entry name" value="PRP38"/>
    <property type="match status" value="1"/>
</dbReference>
<organism evidence="9 10">
    <name type="scientific">Ditylenchus dipsaci</name>
    <dbReference type="NCBI Taxonomy" id="166011"/>
    <lineage>
        <taxon>Eukaryota</taxon>
        <taxon>Metazoa</taxon>
        <taxon>Ecdysozoa</taxon>
        <taxon>Nematoda</taxon>
        <taxon>Chromadorea</taxon>
        <taxon>Rhabditida</taxon>
        <taxon>Tylenchina</taxon>
        <taxon>Tylenchomorpha</taxon>
        <taxon>Sphaerularioidea</taxon>
        <taxon>Anguinidae</taxon>
        <taxon>Anguininae</taxon>
        <taxon>Ditylenchus</taxon>
    </lineage>
</organism>
<evidence type="ECO:0000256" key="6">
    <source>
        <dbReference type="ARBA" id="ARBA00023242"/>
    </source>
</evidence>
<dbReference type="InterPro" id="IPR005037">
    <property type="entry name" value="PRP38"/>
</dbReference>
<comment type="similarity">
    <text evidence="2 7">Belongs to the PRP38 family.</text>
</comment>
<dbReference type="GO" id="GO:0005681">
    <property type="term" value="C:spliceosomal complex"/>
    <property type="evidence" value="ECO:0007669"/>
    <property type="project" value="UniProtKB-KW"/>
</dbReference>
<reference evidence="10" key="1">
    <citation type="submission" date="2022-11" db="UniProtKB">
        <authorList>
            <consortium name="WormBaseParasite"/>
        </authorList>
    </citation>
    <scope>IDENTIFICATION</scope>
</reference>
<feature type="compositionally biased region" description="Basic and acidic residues" evidence="8">
    <location>
        <begin position="249"/>
        <end position="270"/>
    </location>
</feature>
<evidence type="ECO:0000313" key="9">
    <source>
        <dbReference type="Proteomes" id="UP000887574"/>
    </source>
</evidence>
<dbReference type="GO" id="GO:0000398">
    <property type="term" value="P:mRNA splicing, via spliceosome"/>
    <property type="evidence" value="ECO:0007669"/>
    <property type="project" value="UniProtKB-UniRule"/>
</dbReference>
<feature type="compositionally biased region" description="Basic residues" evidence="8">
    <location>
        <begin position="305"/>
        <end position="332"/>
    </location>
</feature>
<dbReference type="AlphaFoldDB" id="A0A915CTA8"/>
<dbReference type="Proteomes" id="UP000887574">
    <property type="component" value="Unplaced"/>
</dbReference>
<evidence type="ECO:0000256" key="4">
    <source>
        <dbReference type="ARBA" id="ARBA00022728"/>
    </source>
</evidence>